<dbReference type="Pfam" id="PF02195">
    <property type="entry name" value="ParB_N"/>
    <property type="match status" value="1"/>
</dbReference>
<sequence length="346" mass="37413">MAKRKRLTPARGAFADLPETVEPQPEGPRNAGLRPPIAQVAGDSSTSAAFEELAQTLTRAREEGRLVQSLPLAQIVADHLVRDRMESGAEDMEALKQSLISRGQQTPIEVTALPPASDGTPRFGLISGWRRLQALRRLSAETGEARFDTVLALLRRPEDQAEAYVAMVEENEIRADLSFFERARIVLRAVEGGVFDSEKQALQSLFSAASYAKRSKIKSFIPIVAALDGALRFPTQLTERSGLAIAKILAETPGLGAQAAAALTADPAPTPEAEAERLRALILEAETGSVSPEKREAKPARPKPAIDQITPALRLKSAPGRIELSGADVDPQLEADLRAWLQDRVK</sequence>
<accession>A0A0A0EC11</accession>
<comment type="caution">
    <text evidence="3">The sequence shown here is derived from an EMBL/GenBank/DDBJ whole genome shotgun (WGS) entry which is preliminary data.</text>
</comment>
<organism evidence="3 4">
    <name type="scientific">Pseudooceanicola atlanticus</name>
    <dbReference type="NCBI Taxonomy" id="1461694"/>
    <lineage>
        <taxon>Bacteria</taxon>
        <taxon>Pseudomonadati</taxon>
        <taxon>Pseudomonadota</taxon>
        <taxon>Alphaproteobacteria</taxon>
        <taxon>Rhodobacterales</taxon>
        <taxon>Paracoccaceae</taxon>
        <taxon>Pseudooceanicola</taxon>
    </lineage>
</organism>
<name>A0A0A0EC11_9RHOB</name>
<dbReference type="STRING" id="1461694.ATO9_22110"/>
<keyword evidence="4" id="KW-1185">Reference proteome</keyword>
<evidence type="ECO:0000259" key="2">
    <source>
        <dbReference type="SMART" id="SM00470"/>
    </source>
</evidence>
<dbReference type="EMBL" id="AQQX01000022">
    <property type="protein sequence ID" value="KGM46762.1"/>
    <property type="molecule type" value="Genomic_DNA"/>
</dbReference>
<dbReference type="InterPro" id="IPR003115">
    <property type="entry name" value="ParB_N"/>
</dbReference>
<gene>
    <name evidence="3" type="ORF">ATO9_22110</name>
</gene>
<dbReference type="SMART" id="SM00470">
    <property type="entry name" value="ParB"/>
    <property type="match status" value="1"/>
</dbReference>
<dbReference type="SUPFAM" id="SSF110849">
    <property type="entry name" value="ParB/Sulfiredoxin"/>
    <property type="match status" value="1"/>
</dbReference>
<dbReference type="Gene3D" id="3.90.1530.30">
    <property type="match status" value="1"/>
</dbReference>
<protein>
    <recommendedName>
        <fullName evidence="2">ParB-like N-terminal domain-containing protein</fullName>
    </recommendedName>
</protein>
<dbReference type="GO" id="GO:0007059">
    <property type="term" value="P:chromosome segregation"/>
    <property type="evidence" value="ECO:0007669"/>
    <property type="project" value="TreeGrafter"/>
</dbReference>
<dbReference type="GO" id="GO:0005694">
    <property type="term" value="C:chromosome"/>
    <property type="evidence" value="ECO:0007669"/>
    <property type="project" value="TreeGrafter"/>
</dbReference>
<feature type="region of interest" description="Disordered" evidence="1">
    <location>
        <begin position="289"/>
        <end position="312"/>
    </location>
</feature>
<feature type="region of interest" description="Disordered" evidence="1">
    <location>
        <begin position="1"/>
        <end position="44"/>
    </location>
</feature>
<evidence type="ECO:0000313" key="4">
    <source>
        <dbReference type="Proteomes" id="UP000030004"/>
    </source>
</evidence>
<proteinExistence type="predicted"/>
<dbReference type="RefSeq" id="WP_043754511.1">
    <property type="nucleotide sequence ID" value="NZ_AQQX01000022.1"/>
</dbReference>
<evidence type="ECO:0000313" key="3">
    <source>
        <dbReference type="EMBL" id="KGM46762.1"/>
    </source>
</evidence>
<dbReference type="InterPro" id="IPR036086">
    <property type="entry name" value="ParB/Sulfiredoxin_sf"/>
</dbReference>
<dbReference type="AlphaFoldDB" id="A0A0A0EC11"/>
<dbReference type="InterPro" id="IPR037972">
    <property type="entry name" value="RepB_N"/>
</dbReference>
<dbReference type="PANTHER" id="PTHR33375:SF1">
    <property type="entry name" value="CHROMOSOME-PARTITIONING PROTEIN PARB-RELATED"/>
    <property type="match status" value="1"/>
</dbReference>
<dbReference type="InterPro" id="IPR050336">
    <property type="entry name" value="Chromosome_partition/occlusion"/>
</dbReference>
<evidence type="ECO:0000256" key="1">
    <source>
        <dbReference type="SAM" id="MobiDB-lite"/>
    </source>
</evidence>
<dbReference type="PANTHER" id="PTHR33375">
    <property type="entry name" value="CHROMOSOME-PARTITIONING PROTEIN PARB-RELATED"/>
    <property type="match status" value="1"/>
</dbReference>
<dbReference type="Proteomes" id="UP000030004">
    <property type="component" value="Unassembled WGS sequence"/>
</dbReference>
<reference evidence="3 4" key="1">
    <citation type="journal article" date="2015" name="Antonie Van Leeuwenhoek">
        <title>Pseudooceanicola atlanticus gen. nov. sp. nov., isolated from surface seawater of the Atlantic Ocean and reclassification of Oceanicola batsensis, Oceanicola marinus, Oceanicola nitratireducens, Oceanicola nanhaiensis, Oceanicola antarcticus and Oceanicola flagellatus, as Pseudooceanicola batsensis comb. nov., Pseudooceanicola marinus comb. nov., Pseudooceanicola nitratireducens comb. nov., Pseudooceanicola nanhaiensis comb. nov., Pseudooceanicola antarcticus comb. nov., and Pseudooceanicola flagellatus comb. nov.</title>
        <authorList>
            <person name="Lai Q."/>
            <person name="Li G."/>
            <person name="Liu X."/>
            <person name="Du Y."/>
            <person name="Sun F."/>
            <person name="Shao Z."/>
        </authorList>
    </citation>
    <scope>NUCLEOTIDE SEQUENCE [LARGE SCALE GENOMIC DNA]</scope>
    <source>
        <strain evidence="3 4">22II-s11g</strain>
    </source>
</reference>
<dbReference type="OrthoDB" id="7812516at2"/>
<feature type="domain" description="ParB-like N-terminal" evidence="2">
    <location>
        <begin position="68"/>
        <end position="172"/>
    </location>
</feature>
<dbReference type="CDD" id="cd16405">
    <property type="entry name" value="RepB_like_N"/>
    <property type="match status" value="1"/>
</dbReference>
<dbReference type="eggNOG" id="COG1475">
    <property type="taxonomic scope" value="Bacteria"/>
</dbReference>